<accession>A0A9P6DR83</accession>
<keyword evidence="2" id="KW-0862">Zinc</keyword>
<dbReference type="InterPro" id="IPR018163">
    <property type="entry name" value="Thr/Ala-tRNA-synth_IIc_edit"/>
</dbReference>
<proteinExistence type="predicted"/>
<dbReference type="Proteomes" id="UP000886523">
    <property type="component" value="Unassembled WGS sequence"/>
</dbReference>
<dbReference type="Gene3D" id="3.30.980.10">
    <property type="entry name" value="Threonyl-trna Synthetase, Chain A, domain 2"/>
    <property type="match status" value="1"/>
</dbReference>
<name>A0A9P6DR83_9AGAM</name>
<dbReference type="EMBL" id="MU128993">
    <property type="protein sequence ID" value="KAF9511911.1"/>
    <property type="molecule type" value="Genomic_DNA"/>
</dbReference>
<protein>
    <submittedName>
        <fullName evidence="3">Uncharacterized protein</fullName>
    </submittedName>
</protein>
<evidence type="ECO:0000256" key="2">
    <source>
        <dbReference type="ARBA" id="ARBA00022833"/>
    </source>
</evidence>
<dbReference type="AlphaFoldDB" id="A0A9P6DR83"/>
<dbReference type="PANTHER" id="PTHR43462:SF1">
    <property type="entry name" value="ALANYL-TRNA EDITING PROTEIN AARSD1"/>
    <property type="match status" value="1"/>
</dbReference>
<evidence type="ECO:0000313" key="3">
    <source>
        <dbReference type="EMBL" id="KAF9511911.1"/>
    </source>
</evidence>
<dbReference type="GO" id="GO:0002196">
    <property type="term" value="F:Ser-tRNA(Ala) deacylase activity"/>
    <property type="evidence" value="ECO:0007669"/>
    <property type="project" value="TreeGrafter"/>
</dbReference>
<dbReference type="GO" id="GO:0046872">
    <property type="term" value="F:metal ion binding"/>
    <property type="evidence" value="ECO:0007669"/>
    <property type="project" value="UniProtKB-KW"/>
</dbReference>
<sequence>MAVMILEATENGASEKKWLAWENPSSRTAEPLWEIEFEDTVLFPEGGGQPTDHDAGILVTQHVDFDRWMDHMQQHTGQYLLSAIMDTITDEDVAPNMNFVKVGRKPTDEEVDEIQRRCNEVIPRNVRITVDTPEDAKTDSFPSDYDAEKGVVRVIKIEGTNTRLYFAAGARAVRPSTLTTHTLRSISSLLSTNPAHPSEVIQRVDKLNGQVRDMGRAGRKLENEIAGYEAARVIGELDGGLRAAFVLPCVRDWGGFHRGRDGCEGGGKGKRWQKKIAQRDWSAQDFG</sequence>
<evidence type="ECO:0000313" key="4">
    <source>
        <dbReference type="Proteomes" id="UP000886523"/>
    </source>
</evidence>
<gene>
    <name evidence="3" type="ORF">BS47DRAFT_1363453</name>
</gene>
<dbReference type="SUPFAM" id="SSF55186">
    <property type="entry name" value="ThrRS/AlaRS common domain"/>
    <property type="match status" value="1"/>
</dbReference>
<keyword evidence="1" id="KW-0479">Metal-binding</keyword>
<dbReference type="OrthoDB" id="288942at2759"/>
<comment type="caution">
    <text evidence="3">The sequence shown here is derived from an EMBL/GenBank/DDBJ whole genome shotgun (WGS) entry which is preliminary data.</text>
</comment>
<dbReference type="PANTHER" id="PTHR43462">
    <property type="entry name" value="ALANYL-TRNA EDITING PROTEIN"/>
    <property type="match status" value="1"/>
</dbReference>
<dbReference type="InterPro" id="IPR051335">
    <property type="entry name" value="Alanyl-tRNA_Editing_Enzymes"/>
</dbReference>
<keyword evidence="4" id="KW-1185">Reference proteome</keyword>
<organism evidence="3 4">
    <name type="scientific">Hydnum rufescens UP504</name>
    <dbReference type="NCBI Taxonomy" id="1448309"/>
    <lineage>
        <taxon>Eukaryota</taxon>
        <taxon>Fungi</taxon>
        <taxon>Dikarya</taxon>
        <taxon>Basidiomycota</taxon>
        <taxon>Agaricomycotina</taxon>
        <taxon>Agaricomycetes</taxon>
        <taxon>Cantharellales</taxon>
        <taxon>Hydnaceae</taxon>
        <taxon>Hydnum</taxon>
    </lineage>
</organism>
<evidence type="ECO:0000256" key="1">
    <source>
        <dbReference type="ARBA" id="ARBA00022723"/>
    </source>
</evidence>
<dbReference type="GO" id="GO:0000166">
    <property type="term" value="F:nucleotide binding"/>
    <property type="evidence" value="ECO:0007669"/>
    <property type="project" value="InterPro"/>
</dbReference>
<reference evidence="3" key="1">
    <citation type="journal article" date="2020" name="Nat. Commun.">
        <title>Large-scale genome sequencing of mycorrhizal fungi provides insights into the early evolution of symbiotic traits.</title>
        <authorList>
            <person name="Miyauchi S."/>
            <person name="Kiss E."/>
            <person name="Kuo A."/>
            <person name="Drula E."/>
            <person name="Kohler A."/>
            <person name="Sanchez-Garcia M."/>
            <person name="Morin E."/>
            <person name="Andreopoulos B."/>
            <person name="Barry K.W."/>
            <person name="Bonito G."/>
            <person name="Buee M."/>
            <person name="Carver A."/>
            <person name="Chen C."/>
            <person name="Cichocki N."/>
            <person name="Clum A."/>
            <person name="Culley D."/>
            <person name="Crous P.W."/>
            <person name="Fauchery L."/>
            <person name="Girlanda M."/>
            <person name="Hayes R.D."/>
            <person name="Keri Z."/>
            <person name="LaButti K."/>
            <person name="Lipzen A."/>
            <person name="Lombard V."/>
            <person name="Magnuson J."/>
            <person name="Maillard F."/>
            <person name="Murat C."/>
            <person name="Nolan M."/>
            <person name="Ohm R.A."/>
            <person name="Pangilinan J."/>
            <person name="Pereira M.F."/>
            <person name="Perotto S."/>
            <person name="Peter M."/>
            <person name="Pfister S."/>
            <person name="Riley R."/>
            <person name="Sitrit Y."/>
            <person name="Stielow J.B."/>
            <person name="Szollosi G."/>
            <person name="Zifcakova L."/>
            <person name="Stursova M."/>
            <person name="Spatafora J.W."/>
            <person name="Tedersoo L."/>
            <person name="Vaario L.M."/>
            <person name="Yamada A."/>
            <person name="Yan M."/>
            <person name="Wang P."/>
            <person name="Xu J."/>
            <person name="Bruns T."/>
            <person name="Baldrian P."/>
            <person name="Vilgalys R."/>
            <person name="Dunand C."/>
            <person name="Henrissat B."/>
            <person name="Grigoriev I.V."/>
            <person name="Hibbett D."/>
            <person name="Nagy L.G."/>
            <person name="Martin F.M."/>
        </authorList>
    </citation>
    <scope>NUCLEOTIDE SEQUENCE</scope>
    <source>
        <strain evidence="3">UP504</strain>
    </source>
</reference>